<keyword evidence="3" id="KW-0862">Zinc</keyword>
<dbReference type="PROSITE" id="PS50865">
    <property type="entry name" value="ZF_MYND_2"/>
    <property type="match status" value="1"/>
</dbReference>
<dbReference type="InParanoid" id="A0A0H2RWH8"/>
<reference evidence="6 7" key="1">
    <citation type="submission" date="2015-04" db="EMBL/GenBank/DDBJ databases">
        <title>Complete genome sequence of Schizopora paradoxa KUC8140, a cosmopolitan wood degrader in East Asia.</title>
        <authorList>
            <consortium name="DOE Joint Genome Institute"/>
            <person name="Min B."/>
            <person name="Park H."/>
            <person name="Jang Y."/>
            <person name="Kim J.-J."/>
            <person name="Kim K.H."/>
            <person name="Pangilinan J."/>
            <person name="Lipzen A."/>
            <person name="Riley R."/>
            <person name="Grigoriev I.V."/>
            <person name="Spatafora J.W."/>
            <person name="Choi I.-G."/>
        </authorList>
    </citation>
    <scope>NUCLEOTIDE SEQUENCE [LARGE SCALE GENOMIC DNA]</scope>
    <source>
        <strain evidence="6 7">KUC8140</strain>
    </source>
</reference>
<dbReference type="Pfam" id="PF01753">
    <property type="entry name" value="zf-MYND"/>
    <property type="match status" value="1"/>
</dbReference>
<gene>
    <name evidence="6" type="ORF">SCHPADRAFT_858154</name>
</gene>
<evidence type="ECO:0000256" key="3">
    <source>
        <dbReference type="ARBA" id="ARBA00022833"/>
    </source>
</evidence>
<evidence type="ECO:0000259" key="5">
    <source>
        <dbReference type="PROSITE" id="PS50865"/>
    </source>
</evidence>
<evidence type="ECO:0000313" key="7">
    <source>
        <dbReference type="Proteomes" id="UP000053477"/>
    </source>
</evidence>
<evidence type="ECO:0000256" key="2">
    <source>
        <dbReference type="ARBA" id="ARBA00022771"/>
    </source>
</evidence>
<dbReference type="OrthoDB" id="2212237at2759"/>
<organism evidence="6 7">
    <name type="scientific">Schizopora paradoxa</name>
    <dbReference type="NCBI Taxonomy" id="27342"/>
    <lineage>
        <taxon>Eukaryota</taxon>
        <taxon>Fungi</taxon>
        <taxon>Dikarya</taxon>
        <taxon>Basidiomycota</taxon>
        <taxon>Agaricomycotina</taxon>
        <taxon>Agaricomycetes</taxon>
        <taxon>Hymenochaetales</taxon>
        <taxon>Schizoporaceae</taxon>
        <taxon>Schizopora</taxon>
    </lineage>
</organism>
<evidence type="ECO:0000256" key="4">
    <source>
        <dbReference type="PROSITE-ProRule" id="PRU00134"/>
    </source>
</evidence>
<dbReference type="PROSITE" id="PS01360">
    <property type="entry name" value="ZF_MYND_1"/>
    <property type="match status" value="1"/>
</dbReference>
<dbReference type="STRING" id="27342.A0A0H2RWH8"/>
<sequence length="232" mass="26187">MPSPRCKVCGKSPEEGSKIMRCPCKTVNYCGVECQRLDWKEHKRTCKALATKKAEMVNGASGSTSVPTVVKAVDLTGGFNMPFHPIDVEISSNHEMFRGAGILSPLSRLIGQPILIYRHLRDDAHKYINHPERQNYDNQAVTHMMIDPSTGYAAPRWQCGIGRVTIARQDKSPLTTLDLEKIWMYCDSVLDSFSDGHRPSLQSHNPAAFEEFAKKYDEEKKEYEGFDFSRGE</sequence>
<dbReference type="EMBL" id="KQ086064">
    <property type="protein sequence ID" value="KLO09171.1"/>
    <property type="molecule type" value="Genomic_DNA"/>
</dbReference>
<evidence type="ECO:0000313" key="6">
    <source>
        <dbReference type="EMBL" id="KLO09171.1"/>
    </source>
</evidence>
<dbReference type="SUPFAM" id="SSF144232">
    <property type="entry name" value="HIT/MYND zinc finger-like"/>
    <property type="match status" value="1"/>
</dbReference>
<evidence type="ECO:0000256" key="1">
    <source>
        <dbReference type="ARBA" id="ARBA00022723"/>
    </source>
</evidence>
<protein>
    <recommendedName>
        <fullName evidence="5">MYND-type domain-containing protein</fullName>
    </recommendedName>
</protein>
<dbReference type="InterPro" id="IPR002893">
    <property type="entry name" value="Znf_MYND"/>
</dbReference>
<dbReference type="AlphaFoldDB" id="A0A0H2RWH8"/>
<accession>A0A0H2RWH8</accession>
<dbReference type="GO" id="GO:0008270">
    <property type="term" value="F:zinc ion binding"/>
    <property type="evidence" value="ECO:0007669"/>
    <property type="project" value="UniProtKB-KW"/>
</dbReference>
<proteinExistence type="predicted"/>
<feature type="domain" description="MYND-type" evidence="5">
    <location>
        <begin position="6"/>
        <end position="46"/>
    </location>
</feature>
<dbReference type="Proteomes" id="UP000053477">
    <property type="component" value="Unassembled WGS sequence"/>
</dbReference>
<keyword evidence="2 4" id="KW-0863">Zinc-finger</keyword>
<name>A0A0H2RWH8_9AGAM</name>
<keyword evidence="7" id="KW-1185">Reference proteome</keyword>
<keyword evidence="1" id="KW-0479">Metal-binding</keyword>
<dbReference type="Gene3D" id="6.10.140.2220">
    <property type="match status" value="1"/>
</dbReference>